<dbReference type="PROSITE" id="PS51321">
    <property type="entry name" value="TFIIS_CENTRAL"/>
    <property type="match status" value="1"/>
</dbReference>
<name>A0AAV5ACC9_9AGAM</name>
<dbReference type="AlphaFoldDB" id="A0AAV5ACC9"/>
<feature type="compositionally biased region" description="Acidic residues" evidence="4">
    <location>
        <begin position="190"/>
        <end position="200"/>
    </location>
</feature>
<evidence type="ECO:0000259" key="5">
    <source>
        <dbReference type="PROSITE" id="PS51321"/>
    </source>
</evidence>
<comment type="caution">
    <text evidence="6">The sequence shown here is derived from an EMBL/GenBank/DDBJ whole genome shotgun (WGS) entry which is preliminary data.</text>
</comment>
<reference evidence="6" key="1">
    <citation type="submission" date="2021-10" db="EMBL/GenBank/DDBJ databases">
        <title>De novo Genome Assembly of Clathrus columnatus (Basidiomycota, Fungi) Using Illumina and Nanopore Sequence Data.</title>
        <authorList>
            <person name="Ogiso-Tanaka E."/>
            <person name="Itagaki H."/>
            <person name="Hosoya T."/>
            <person name="Hosaka K."/>
        </authorList>
    </citation>
    <scope>NUCLEOTIDE SEQUENCE</scope>
    <source>
        <strain evidence="6">MO-923</strain>
    </source>
</reference>
<dbReference type="Gene3D" id="3.30.40.10">
    <property type="entry name" value="Zinc/RING finger domain, C3HC4 (zinc finger)"/>
    <property type="match status" value="1"/>
</dbReference>
<evidence type="ECO:0000256" key="3">
    <source>
        <dbReference type="ARBA" id="ARBA00021616"/>
    </source>
</evidence>
<feature type="region of interest" description="Disordered" evidence="4">
    <location>
        <begin position="921"/>
        <end position="988"/>
    </location>
</feature>
<protein>
    <recommendedName>
        <fullName evidence="3">Transcription factor BYE1</fullName>
    </recommendedName>
</protein>
<organism evidence="6 7">
    <name type="scientific">Clathrus columnatus</name>
    <dbReference type="NCBI Taxonomy" id="1419009"/>
    <lineage>
        <taxon>Eukaryota</taxon>
        <taxon>Fungi</taxon>
        <taxon>Dikarya</taxon>
        <taxon>Basidiomycota</taxon>
        <taxon>Agaricomycotina</taxon>
        <taxon>Agaricomycetes</taxon>
        <taxon>Phallomycetidae</taxon>
        <taxon>Phallales</taxon>
        <taxon>Clathraceae</taxon>
        <taxon>Clathrus</taxon>
    </lineage>
</organism>
<feature type="compositionally biased region" description="Basic and acidic residues" evidence="4">
    <location>
        <begin position="950"/>
        <end position="969"/>
    </location>
</feature>
<dbReference type="Pfam" id="PF07500">
    <property type="entry name" value="TFIIS_M"/>
    <property type="match status" value="1"/>
</dbReference>
<dbReference type="GO" id="GO:0031564">
    <property type="term" value="P:transcription antitermination"/>
    <property type="evidence" value="ECO:0007669"/>
    <property type="project" value="TreeGrafter"/>
</dbReference>
<dbReference type="InterPro" id="IPR012921">
    <property type="entry name" value="SPOC_C"/>
</dbReference>
<feature type="domain" description="TFIIS central" evidence="5">
    <location>
        <begin position="262"/>
        <end position="405"/>
    </location>
</feature>
<dbReference type="InterPro" id="IPR011011">
    <property type="entry name" value="Znf_FYVE_PHD"/>
</dbReference>
<dbReference type="GO" id="GO:0001139">
    <property type="term" value="F:RNA polymerase II complex recruiting activity"/>
    <property type="evidence" value="ECO:0007669"/>
    <property type="project" value="TreeGrafter"/>
</dbReference>
<feature type="compositionally biased region" description="Acidic residues" evidence="4">
    <location>
        <begin position="152"/>
        <end position="161"/>
    </location>
</feature>
<evidence type="ECO:0000256" key="2">
    <source>
        <dbReference type="ARBA" id="ARBA00011050"/>
    </source>
</evidence>
<feature type="region of interest" description="Disordered" evidence="4">
    <location>
        <begin position="132"/>
        <end position="260"/>
    </location>
</feature>
<feature type="region of interest" description="Disordered" evidence="4">
    <location>
        <begin position="522"/>
        <end position="565"/>
    </location>
</feature>
<dbReference type="SMART" id="SM00510">
    <property type="entry name" value="TFS2M"/>
    <property type="match status" value="1"/>
</dbReference>
<dbReference type="GO" id="GO:0006362">
    <property type="term" value="P:transcription elongation by RNA polymerase I"/>
    <property type="evidence" value="ECO:0007669"/>
    <property type="project" value="TreeGrafter"/>
</dbReference>
<dbReference type="CDD" id="cd21538">
    <property type="entry name" value="SPOC_TFIIS"/>
    <property type="match status" value="1"/>
</dbReference>
<dbReference type="Proteomes" id="UP001050691">
    <property type="component" value="Unassembled WGS sequence"/>
</dbReference>
<evidence type="ECO:0000313" key="6">
    <source>
        <dbReference type="EMBL" id="GJJ11332.1"/>
    </source>
</evidence>
<dbReference type="InterPro" id="IPR003618">
    <property type="entry name" value="TFIIS_cen_dom"/>
</dbReference>
<dbReference type="EMBL" id="BPWL01000006">
    <property type="protein sequence ID" value="GJJ11332.1"/>
    <property type="molecule type" value="Genomic_DNA"/>
</dbReference>
<dbReference type="InterPro" id="IPR013083">
    <property type="entry name" value="Znf_RING/FYVE/PHD"/>
</dbReference>
<dbReference type="GO" id="GO:0031440">
    <property type="term" value="P:regulation of mRNA 3'-end processing"/>
    <property type="evidence" value="ECO:0007669"/>
    <property type="project" value="TreeGrafter"/>
</dbReference>
<feature type="compositionally biased region" description="Basic residues" evidence="4">
    <location>
        <begin position="205"/>
        <end position="214"/>
    </location>
</feature>
<comment type="similarity">
    <text evidence="2">Belongs to the BYE1 family.</text>
</comment>
<evidence type="ECO:0000256" key="1">
    <source>
        <dbReference type="ARBA" id="ARBA00002311"/>
    </source>
</evidence>
<feature type="compositionally biased region" description="Polar residues" evidence="4">
    <location>
        <begin position="31"/>
        <end position="40"/>
    </location>
</feature>
<comment type="function">
    <text evidence="1">Negative regulator of transcription elongation.</text>
</comment>
<feature type="region of interest" description="Disordered" evidence="4">
    <location>
        <begin position="1"/>
        <end position="48"/>
    </location>
</feature>
<keyword evidence="7" id="KW-1185">Reference proteome</keyword>
<feature type="compositionally biased region" description="Polar residues" evidence="4">
    <location>
        <begin position="1"/>
        <end position="12"/>
    </location>
</feature>
<evidence type="ECO:0000313" key="7">
    <source>
        <dbReference type="Proteomes" id="UP001050691"/>
    </source>
</evidence>
<feature type="compositionally biased region" description="Basic and acidic residues" evidence="4">
    <location>
        <begin position="171"/>
        <end position="180"/>
    </location>
</feature>
<gene>
    <name evidence="6" type="ORF">Clacol_005564</name>
</gene>
<dbReference type="PANTHER" id="PTHR11477">
    <property type="entry name" value="TRANSCRIPTION FACTOR S-II ZINC FINGER DOMAIN-CONTAINING PROTEIN"/>
    <property type="match status" value="1"/>
</dbReference>
<dbReference type="GO" id="GO:0006368">
    <property type="term" value="P:transcription elongation by RNA polymerase II"/>
    <property type="evidence" value="ECO:0007669"/>
    <property type="project" value="TreeGrafter"/>
</dbReference>
<dbReference type="InterPro" id="IPR036575">
    <property type="entry name" value="TFIIS_cen_dom_sf"/>
</dbReference>
<proteinExistence type="inferred from homology"/>
<feature type="compositionally biased region" description="Low complexity" evidence="4">
    <location>
        <begin position="14"/>
        <end position="30"/>
    </location>
</feature>
<dbReference type="SUPFAM" id="SSF46942">
    <property type="entry name" value="Elongation factor TFIIS domain 2"/>
    <property type="match status" value="1"/>
</dbReference>
<dbReference type="Gene3D" id="1.10.472.30">
    <property type="entry name" value="Transcription elongation factor S-II, central domain"/>
    <property type="match status" value="1"/>
</dbReference>
<dbReference type="SUPFAM" id="SSF57903">
    <property type="entry name" value="FYVE/PHD zinc finger"/>
    <property type="match status" value="1"/>
</dbReference>
<dbReference type="PANTHER" id="PTHR11477:SF11">
    <property type="entry name" value="TRANSCRIPTION FACTOR BYE1"/>
    <property type="match status" value="1"/>
</dbReference>
<sequence length="988" mass="109439">MSSRVTRSNGRRLSSASSATARSKPATSKSQAPDIQQGPSAPSGKRKAYSGKAQDVWCTCRRHDDGTPMIRCEFCYDWRVLTLNSFHFSCIQLSERDAEDIHEWEGAETAKQAREVLRTRRQENGRELIDDKDIKSVTSQRRSVSAVPPVTTDDDGGDDADNASGDDYKEEADKDVETKWRKGTKRITSSDEDGSDDYDDVQIRRGSRSKRRRTSKETQLQRKRPRKSPSNISDEEEEESLRRPRKMSPQPKDKSNSGLDATRKYCLTKLREVLTPIFVEFLSKEVRPSGDVDSSEEEKLVIEEKVNNYSQQLERSLYDLYGEFDKNGQKAAVGKYKDRFRMLTFNLSQKDRFNLRKSIGTDSLAPVELSKMSSVDLANEQIKQQIETANRESLQHSILTERPTLPRAKITHKGEEIIEDIEGYDIGKRLREEEHMEREREKEREKAVREKAAKAANASPVSSTKHLFGPQDILAQQHNVASQMAAQALAEQTAVLAQASTTVDTLSEPSFRLDDLIAIDLPDSPNQGPTELSGVNAVPPVVQDGDKERTDQQQQQQREPLSPTATFDLNHVWSANENTPQESSGSPIMSIRAEEGRDPHIDVDLGTAAHDEDFDMFLGETEPSTVSAPAGPEAEDAAFNALPIVWSGSILMPDAEKCPTVQARQVGGRPIDSTSPQWNILFPSPQLRIEGRVPVNDSAKYMTQNRLNISRELVVVVFNPLDERKEYDELLSILINRGRHAVIHPWGSRPSPDAPGKELYLIPVLPNQPLPDYIEILDLVTFPKHSEDNRLLGVFILNKGKFTVPAYTPLQPPTVPSLLNNLSSLPPSMPSIPSIPSNSNPSLNPDLVSKLSSEQIEALLQTVLSGNGSLPTSQPVSASVAPTTFPSLLPPALANLLQSHPPSSLPASYPFPTAHAVPEFASQRRPPPLSSYGFGPHKDSAMPSPPPGGYHDRGDFGRGRGRGFDKTRDAGWAGRGRARGRGASGTWS</sequence>
<dbReference type="GO" id="GO:0005634">
    <property type="term" value="C:nucleus"/>
    <property type="evidence" value="ECO:0007669"/>
    <property type="project" value="TreeGrafter"/>
</dbReference>
<evidence type="ECO:0000256" key="4">
    <source>
        <dbReference type="SAM" id="MobiDB-lite"/>
    </source>
</evidence>
<accession>A0AAV5ACC9</accession>
<dbReference type="Pfam" id="PF07744">
    <property type="entry name" value="SPOC"/>
    <property type="match status" value="1"/>
</dbReference>
<dbReference type="GO" id="GO:0000977">
    <property type="term" value="F:RNA polymerase II transcription regulatory region sequence-specific DNA binding"/>
    <property type="evidence" value="ECO:0007669"/>
    <property type="project" value="TreeGrafter"/>
</dbReference>